<dbReference type="Proteomes" id="UP000282741">
    <property type="component" value="Chromosome"/>
</dbReference>
<dbReference type="GO" id="GO:0005886">
    <property type="term" value="C:plasma membrane"/>
    <property type="evidence" value="ECO:0007669"/>
    <property type="project" value="TreeGrafter"/>
</dbReference>
<sequence length="364" mass="41363">MPSIALFRRARQAILVFAILAIAYWLVFASDRYVSDATVIIRKTDSIAAPVIDLPMVVSGIPTVSRSDQLLLREYLLSTDMLKKLDAAIDLRSHYSDKRRDIISRMWFKDASMEWFYRHYLARTAVDYDDFAGVLRISAQAYDPETARTIANMLVEEGERYMNHLGHELAEVQVSFLTSQVDQAQRRFQQASQDLLAYQNSKGLVSPQNTAESINMIVAKLEDQRAQIQTQLAALPKTLERNHPNIQMYRQAIEAVDRQIAQEKARLAAPSGQTLNYTVEEFHRLQMTVGFMQDVYKAALAALEKGRMDATRMLEKVSVLQAATVPEYPMEPKRIYNAVVTLLLALLLIGILRLLESIVLDHVD</sequence>
<keyword evidence="2" id="KW-1133">Transmembrane helix</keyword>
<proteinExistence type="predicted"/>
<protein>
    <submittedName>
        <fullName evidence="3">Chain-length determining protein</fullName>
    </submittedName>
</protein>
<evidence type="ECO:0000313" key="3">
    <source>
        <dbReference type="EMBL" id="AZW17402.1"/>
    </source>
</evidence>
<organism evidence="3 4">
    <name type="scientific">Bordetella hinzii</name>
    <dbReference type="NCBI Taxonomy" id="103855"/>
    <lineage>
        <taxon>Bacteria</taxon>
        <taxon>Pseudomonadati</taxon>
        <taxon>Pseudomonadota</taxon>
        <taxon>Betaproteobacteria</taxon>
        <taxon>Burkholderiales</taxon>
        <taxon>Alcaligenaceae</taxon>
        <taxon>Bordetella</taxon>
    </lineage>
</organism>
<keyword evidence="2" id="KW-0812">Transmembrane</keyword>
<dbReference type="EMBL" id="CP024172">
    <property type="protein sequence ID" value="AZW17402.1"/>
    <property type="molecule type" value="Genomic_DNA"/>
</dbReference>
<dbReference type="PANTHER" id="PTHR32309">
    <property type="entry name" value="TYROSINE-PROTEIN KINASE"/>
    <property type="match status" value="1"/>
</dbReference>
<gene>
    <name evidence="3" type="ORF">CS347_11825</name>
</gene>
<dbReference type="PANTHER" id="PTHR32309:SF13">
    <property type="entry name" value="FERRIC ENTEROBACTIN TRANSPORT PROTEIN FEPE"/>
    <property type="match status" value="1"/>
</dbReference>
<accession>A0AAN1RWJ6</accession>
<feature type="coiled-coil region" evidence="1">
    <location>
        <begin position="167"/>
        <end position="266"/>
    </location>
</feature>
<dbReference type="GO" id="GO:0004713">
    <property type="term" value="F:protein tyrosine kinase activity"/>
    <property type="evidence" value="ECO:0007669"/>
    <property type="project" value="TreeGrafter"/>
</dbReference>
<name>A0AAN1RWJ6_9BORD</name>
<evidence type="ECO:0000313" key="4">
    <source>
        <dbReference type="Proteomes" id="UP000282741"/>
    </source>
</evidence>
<keyword evidence="1" id="KW-0175">Coiled coil</keyword>
<dbReference type="InterPro" id="IPR050445">
    <property type="entry name" value="Bact_polysacc_biosynth/exp"/>
</dbReference>
<evidence type="ECO:0000256" key="2">
    <source>
        <dbReference type="SAM" id="Phobius"/>
    </source>
</evidence>
<dbReference type="AlphaFoldDB" id="A0AAN1RWJ6"/>
<feature type="transmembrane region" description="Helical" evidence="2">
    <location>
        <begin position="335"/>
        <end position="355"/>
    </location>
</feature>
<keyword evidence="2" id="KW-0472">Membrane</keyword>
<evidence type="ECO:0000256" key="1">
    <source>
        <dbReference type="SAM" id="Coils"/>
    </source>
</evidence>
<reference evidence="4" key="1">
    <citation type="submission" date="2017-10" db="EMBL/GenBank/DDBJ databases">
        <title>Whole genome sequencing of various Bordetella species.</title>
        <authorList>
            <person name="Weigand M.R."/>
            <person name="Loparev V."/>
            <person name="Peng Y."/>
            <person name="Bowden K.E."/>
            <person name="Tondella M.L."/>
            <person name="Williams M.M."/>
        </authorList>
    </citation>
    <scope>NUCLEOTIDE SEQUENCE [LARGE SCALE GENOMIC DNA]</scope>
    <source>
        <strain evidence="4">H720</strain>
    </source>
</reference>